<sequence>MSFWTWAAIVIALIGGVVGGLIGAKSKRKN</sequence>
<evidence type="ECO:0000313" key="2">
    <source>
        <dbReference type="EMBL" id="ERN53938.1"/>
    </source>
</evidence>
<accession>U6SQR4</accession>
<keyword evidence="1" id="KW-1133">Transmembrane helix</keyword>
<keyword evidence="1" id="KW-0472">Membrane</keyword>
<keyword evidence="3" id="KW-1185">Reference proteome</keyword>
<proteinExistence type="predicted"/>
<dbReference type="AlphaFoldDB" id="U6SQR4"/>
<dbReference type="Proteomes" id="UP000017170">
    <property type="component" value="Unassembled WGS sequence"/>
</dbReference>
<organism evidence="2 3">
    <name type="scientific">Alkalihalophilus marmarensis DSM 21297</name>
    <dbReference type="NCBI Taxonomy" id="1188261"/>
    <lineage>
        <taxon>Bacteria</taxon>
        <taxon>Bacillati</taxon>
        <taxon>Bacillota</taxon>
        <taxon>Bacilli</taxon>
        <taxon>Bacillales</taxon>
        <taxon>Bacillaceae</taxon>
        <taxon>Alkalihalophilus</taxon>
    </lineage>
</organism>
<protein>
    <submittedName>
        <fullName evidence="2">Uncharacterized protein</fullName>
    </submittedName>
</protein>
<keyword evidence="1" id="KW-0812">Transmembrane</keyword>
<evidence type="ECO:0000256" key="1">
    <source>
        <dbReference type="SAM" id="Phobius"/>
    </source>
</evidence>
<comment type="caution">
    <text evidence="2">The sequence shown here is derived from an EMBL/GenBank/DDBJ whole genome shotgun (WGS) entry which is preliminary data.</text>
</comment>
<name>U6SQR4_9BACI</name>
<dbReference type="EMBL" id="ATAE01000011">
    <property type="protein sequence ID" value="ERN53938.1"/>
    <property type="molecule type" value="Genomic_DNA"/>
</dbReference>
<reference evidence="2 3" key="1">
    <citation type="journal article" date="2013" name="Genome Announc.">
        <title>Genome Sequence of the Extreme Obligate Alkaliphile Bacillus marmarensis Strain DSM 21297.</title>
        <authorList>
            <person name="Wernick D.G."/>
            <person name="Choi K.Y."/>
            <person name="Tat C.A."/>
            <person name="Lafontaine Rivera J.G."/>
            <person name="Liao J.C."/>
        </authorList>
    </citation>
    <scope>NUCLEOTIDE SEQUENCE [LARGE SCALE GENOMIC DNA]</scope>
    <source>
        <strain evidence="2 3">DSM 21297</strain>
    </source>
</reference>
<gene>
    <name evidence="2" type="ORF">A33I_09040</name>
</gene>
<evidence type="ECO:0000313" key="3">
    <source>
        <dbReference type="Proteomes" id="UP000017170"/>
    </source>
</evidence>
<feature type="transmembrane region" description="Helical" evidence="1">
    <location>
        <begin position="6"/>
        <end position="24"/>
    </location>
</feature>